<sequence>MSKESSNNRPPGPKTYPSKQMKPYQSREETQGFWVGTI</sequence>
<accession>A0A2P2P9L4</accession>
<evidence type="ECO:0000313" key="2">
    <source>
        <dbReference type="EMBL" id="MBX51456.1"/>
    </source>
</evidence>
<organism evidence="2">
    <name type="scientific">Rhizophora mucronata</name>
    <name type="common">Asiatic mangrove</name>
    <dbReference type="NCBI Taxonomy" id="61149"/>
    <lineage>
        <taxon>Eukaryota</taxon>
        <taxon>Viridiplantae</taxon>
        <taxon>Streptophyta</taxon>
        <taxon>Embryophyta</taxon>
        <taxon>Tracheophyta</taxon>
        <taxon>Spermatophyta</taxon>
        <taxon>Magnoliopsida</taxon>
        <taxon>eudicotyledons</taxon>
        <taxon>Gunneridae</taxon>
        <taxon>Pentapetalae</taxon>
        <taxon>rosids</taxon>
        <taxon>fabids</taxon>
        <taxon>Malpighiales</taxon>
        <taxon>Rhizophoraceae</taxon>
        <taxon>Rhizophora</taxon>
    </lineage>
</organism>
<evidence type="ECO:0000256" key="1">
    <source>
        <dbReference type="SAM" id="MobiDB-lite"/>
    </source>
</evidence>
<protein>
    <submittedName>
        <fullName evidence="2">Uncharacterized protein</fullName>
    </submittedName>
</protein>
<proteinExistence type="predicted"/>
<dbReference type="EMBL" id="GGEC01070972">
    <property type="protein sequence ID" value="MBX51456.1"/>
    <property type="molecule type" value="Transcribed_RNA"/>
</dbReference>
<reference evidence="2" key="1">
    <citation type="submission" date="2018-02" db="EMBL/GenBank/DDBJ databases">
        <title>Rhizophora mucronata_Transcriptome.</title>
        <authorList>
            <person name="Meera S.P."/>
            <person name="Sreeshan A."/>
            <person name="Augustine A."/>
        </authorList>
    </citation>
    <scope>NUCLEOTIDE SEQUENCE</scope>
    <source>
        <tissue evidence="2">Leaf</tissue>
    </source>
</reference>
<dbReference type="AlphaFoldDB" id="A0A2P2P9L4"/>
<feature type="region of interest" description="Disordered" evidence="1">
    <location>
        <begin position="1"/>
        <end position="38"/>
    </location>
</feature>
<name>A0A2P2P9L4_RHIMU</name>